<organism evidence="2 3">
    <name type="scientific">Diplogelasinospora grovesii</name>
    <dbReference type="NCBI Taxonomy" id="303347"/>
    <lineage>
        <taxon>Eukaryota</taxon>
        <taxon>Fungi</taxon>
        <taxon>Dikarya</taxon>
        <taxon>Ascomycota</taxon>
        <taxon>Pezizomycotina</taxon>
        <taxon>Sordariomycetes</taxon>
        <taxon>Sordariomycetidae</taxon>
        <taxon>Sordariales</taxon>
        <taxon>Diplogelasinosporaceae</taxon>
        <taxon>Diplogelasinospora</taxon>
    </lineage>
</organism>
<name>A0AAN6N2A4_9PEZI</name>
<feature type="region of interest" description="Disordered" evidence="1">
    <location>
        <begin position="293"/>
        <end position="326"/>
    </location>
</feature>
<keyword evidence="3" id="KW-1185">Reference proteome</keyword>
<evidence type="ECO:0000256" key="1">
    <source>
        <dbReference type="SAM" id="MobiDB-lite"/>
    </source>
</evidence>
<dbReference type="Proteomes" id="UP001303473">
    <property type="component" value="Unassembled WGS sequence"/>
</dbReference>
<dbReference type="AlphaFoldDB" id="A0AAN6N2A4"/>
<evidence type="ECO:0000313" key="3">
    <source>
        <dbReference type="Proteomes" id="UP001303473"/>
    </source>
</evidence>
<comment type="caution">
    <text evidence="2">The sequence shown here is derived from an EMBL/GenBank/DDBJ whole genome shotgun (WGS) entry which is preliminary data.</text>
</comment>
<gene>
    <name evidence="2" type="ORF">QBC46DRAFT_267860</name>
</gene>
<protein>
    <submittedName>
        <fullName evidence="2">Uncharacterized protein</fullName>
    </submittedName>
</protein>
<dbReference type="EMBL" id="MU853858">
    <property type="protein sequence ID" value="KAK3937286.1"/>
    <property type="molecule type" value="Genomic_DNA"/>
</dbReference>
<reference evidence="3" key="1">
    <citation type="journal article" date="2023" name="Mol. Phylogenet. Evol.">
        <title>Genome-scale phylogeny and comparative genomics of the fungal order Sordariales.</title>
        <authorList>
            <person name="Hensen N."/>
            <person name="Bonometti L."/>
            <person name="Westerberg I."/>
            <person name="Brannstrom I.O."/>
            <person name="Guillou S."/>
            <person name="Cros-Aarteil S."/>
            <person name="Calhoun S."/>
            <person name="Haridas S."/>
            <person name="Kuo A."/>
            <person name="Mondo S."/>
            <person name="Pangilinan J."/>
            <person name="Riley R."/>
            <person name="LaButti K."/>
            <person name="Andreopoulos B."/>
            <person name="Lipzen A."/>
            <person name="Chen C."/>
            <person name="Yan M."/>
            <person name="Daum C."/>
            <person name="Ng V."/>
            <person name="Clum A."/>
            <person name="Steindorff A."/>
            <person name="Ohm R.A."/>
            <person name="Martin F."/>
            <person name="Silar P."/>
            <person name="Natvig D.O."/>
            <person name="Lalanne C."/>
            <person name="Gautier V."/>
            <person name="Ament-Velasquez S.L."/>
            <person name="Kruys A."/>
            <person name="Hutchinson M.I."/>
            <person name="Powell A.J."/>
            <person name="Barry K."/>
            <person name="Miller A.N."/>
            <person name="Grigoriev I.V."/>
            <person name="Debuchy R."/>
            <person name="Gladieux P."/>
            <person name="Hiltunen Thoren M."/>
            <person name="Johannesson H."/>
        </authorList>
    </citation>
    <scope>NUCLEOTIDE SEQUENCE [LARGE SCALE GENOMIC DNA]</scope>
    <source>
        <strain evidence="3">CBS 340.73</strain>
    </source>
</reference>
<proteinExistence type="predicted"/>
<evidence type="ECO:0000313" key="2">
    <source>
        <dbReference type="EMBL" id="KAK3937286.1"/>
    </source>
</evidence>
<sequence length="326" mass="36967">MPPRRHGKPEPLFVKRCRVANSQPFLDEQPIVGSPDRSWSRFRLPLLRKCPFDAKIEFGDILGYGVDGAVWKVSIGGRPFALKVFWDNKVPEGTCYYAIQRECHNAALLQMIQSAVEESNEPIYLNPDPKTRQDAVANLHAFSDEGRRRQSFRDMPGSAQYTSTPRLRQCFGWIQVNERELFALPRRKRPPCHTVGNQVRALQQGEDYYAIVYEFVTERAAAALATAADIQHQLDFFWLVGFCFVPVMHTEEWHKFGLFIDMSDLVCPWSAGWSDRIYRRFVVGDDSIVNVDGIDSSDDDGGEGNDSSIIARVPSPGTGRHGLVEE</sequence>
<accession>A0AAN6N2A4</accession>